<evidence type="ECO:0000256" key="2">
    <source>
        <dbReference type="SAM" id="MobiDB-lite"/>
    </source>
</evidence>
<dbReference type="Pfam" id="PF02944">
    <property type="entry name" value="BESS"/>
    <property type="match status" value="1"/>
</dbReference>
<evidence type="ECO:0000313" key="5">
    <source>
        <dbReference type="EMBL" id="JAG15418.1"/>
    </source>
</evidence>
<dbReference type="GO" id="GO:0005667">
    <property type="term" value="C:transcription regulator complex"/>
    <property type="evidence" value="ECO:0007669"/>
    <property type="project" value="TreeGrafter"/>
</dbReference>
<dbReference type="PROSITE" id="PS51029">
    <property type="entry name" value="MADF"/>
    <property type="match status" value="1"/>
</dbReference>
<dbReference type="GO" id="GO:0003677">
    <property type="term" value="F:DNA binding"/>
    <property type="evidence" value="ECO:0007669"/>
    <property type="project" value="InterPro"/>
</dbReference>
<organism evidence="5">
    <name type="scientific">Lygus hesperus</name>
    <name type="common">Western plant bug</name>
    <dbReference type="NCBI Taxonomy" id="30085"/>
    <lineage>
        <taxon>Eukaryota</taxon>
        <taxon>Metazoa</taxon>
        <taxon>Ecdysozoa</taxon>
        <taxon>Arthropoda</taxon>
        <taxon>Hexapoda</taxon>
        <taxon>Insecta</taxon>
        <taxon>Pterygota</taxon>
        <taxon>Neoptera</taxon>
        <taxon>Paraneoptera</taxon>
        <taxon>Hemiptera</taxon>
        <taxon>Heteroptera</taxon>
        <taxon>Panheteroptera</taxon>
        <taxon>Cimicomorpha</taxon>
        <taxon>Miridae</taxon>
        <taxon>Mirini</taxon>
        <taxon>Lygus</taxon>
    </lineage>
</organism>
<evidence type="ECO:0000256" key="1">
    <source>
        <dbReference type="PROSITE-ProRule" id="PRU00371"/>
    </source>
</evidence>
<evidence type="ECO:0000259" key="3">
    <source>
        <dbReference type="PROSITE" id="PS51029"/>
    </source>
</evidence>
<feature type="domain" description="MADF" evidence="3">
    <location>
        <begin position="26"/>
        <end position="121"/>
    </location>
</feature>
<dbReference type="AlphaFoldDB" id="A0A0A9X9C2"/>
<feature type="compositionally biased region" description="Basic and acidic residues" evidence="2">
    <location>
        <begin position="182"/>
        <end position="200"/>
    </location>
</feature>
<name>A0A0A9X9C2_LYGHE</name>
<feature type="compositionally biased region" description="Basic and acidic residues" evidence="2">
    <location>
        <begin position="142"/>
        <end position="154"/>
    </location>
</feature>
<comment type="subcellular location">
    <subcellularLocation>
        <location evidence="1">Nucleus</location>
    </subcellularLocation>
</comment>
<protein>
    <submittedName>
        <fullName evidence="5">Transcription factor Adf-1</fullName>
    </submittedName>
</protein>
<evidence type="ECO:0000259" key="4">
    <source>
        <dbReference type="PROSITE" id="PS51031"/>
    </source>
</evidence>
<dbReference type="PANTHER" id="PTHR12243">
    <property type="entry name" value="MADF DOMAIN TRANSCRIPTION FACTOR"/>
    <property type="match status" value="1"/>
</dbReference>
<dbReference type="EMBL" id="GBHO01028186">
    <property type="protein sequence ID" value="JAG15418.1"/>
    <property type="molecule type" value="Transcribed_RNA"/>
</dbReference>
<reference evidence="5" key="1">
    <citation type="journal article" date="2014" name="PLoS ONE">
        <title>Transcriptome-Based Identification of ABC Transporters in the Western Tarnished Plant Bug Lygus hesperus.</title>
        <authorList>
            <person name="Hull J.J."/>
            <person name="Chaney K."/>
            <person name="Geib S.M."/>
            <person name="Fabrick J.A."/>
            <person name="Brent C.S."/>
            <person name="Walsh D."/>
            <person name="Lavine L.C."/>
        </authorList>
    </citation>
    <scope>NUCLEOTIDE SEQUENCE</scope>
</reference>
<dbReference type="InterPro" id="IPR039353">
    <property type="entry name" value="TF_Adf1"/>
</dbReference>
<dbReference type="SMART" id="SM00595">
    <property type="entry name" value="MADF"/>
    <property type="match status" value="1"/>
</dbReference>
<feature type="compositionally biased region" description="Polar residues" evidence="2">
    <location>
        <begin position="156"/>
        <end position="179"/>
    </location>
</feature>
<feature type="domain" description="BESS" evidence="4">
    <location>
        <begin position="226"/>
        <end position="265"/>
    </location>
</feature>
<dbReference type="InterPro" id="IPR006578">
    <property type="entry name" value="MADF-dom"/>
</dbReference>
<dbReference type="PROSITE" id="PS51031">
    <property type="entry name" value="BESS"/>
    <property type="match status" value="1"/>
</dbReference>
<feature type="non-terminal residue" evidence="5">
    <location>
        <position position="1"/>
    </location>
</feature>
<dbReference type="Pfam" id="PF10545">
    <property type="entry name" value="MADF_DNA_bdg"/>
    <property type="match status" value="1"/>
</dbReference>
<dbReference type="GO" id="GO:0006357">
    <property type="term" value="P:regulation of transcription by RNA polymerase II"/>
    <property type="evidence" value="ECO:0007669"/>
    <property type="project" value="TreeGrafter"/>
</dbReference>
<sequence>ELLDSRKIKATLFSFVRITIMSFEESLISEVQSRPILWDRRCEHYKNRNKVPEEWEKIAKKLNKPSHTVKNKWRNLRDTFQKEMKKIPTYSSGDAGSPNLKNYTGKWIFFNDLSFLTDVMKPRDTEGNTPTESTPPKPHQILHRDRDIAFREPSVESASASEDNSHLLTNSSPTATNIQADPRSDEDQPRNEKRRKTDSDITELRGMLKIEENKITAFKEKSALDVDEDMFFAKSLVPYLKTLQPVQKLRLKSKILNMIADEMSASNQ</sequence>
<dbReference type="PANTHER" id="PTHR12243:SF69">
    <property type="entry name" value="SI:CH73-59F11.3"/>
    <property type="match status" value="1"/>
</dbReference>
<proteinExistence type="predicted"/>
<reference evidence="5" key="2">
    <citation type="submission" date="2014-07" db="EMBL/GenBank/DDBJ databases">
        <authorList>
            <person name="Hull J."/>
        </authorList>
    </citation>
    <scope>NUCLEOTIDE SEQUENCE</scope>
</reference>
<accession>A0A0A9X9C2</accession>
<keyword evidence="1" id="KW-0539">Nucleus</keyword>
<dbReference type="GO" id="GO:0005634">
    <property type="term" value="C:nucleus"/>
    <property type="evidence" value="ECO:0007669"/>
    <property type="project" value="UniProtKB-SubCell"/>
</dbReference>
<feature type="region of interest" description="Disordered" evidence="2">
    <location>
        <begin position="121"/>
        <end position="200"/>
    </location>
</feature>
<gene>
    <name evidence="5" type="primary">Adf1_26</name>
    <name evidence="5" type="ORF">CM83_10992</name>
</gene>
<dbReference type="InterPro" id="IPR004210">
    <property type="entry name" value="BESS_motif"/>
</dbReference>